<keyword evidence="6 10" id="KW-0594">Phospholipid biosynthesis</keyword>
<dbReference type="InterPro" id="IPR002016">
    <property type="entry name" value="Haem_peroxidase"/>
</dbReference>
<evidence type="ECO:0000256" key="8">
    <source>
        <dbReference type="ARBA" id="ARBA00024069"/>
    </source>
</evidence>
<evidence type="ECO:0000313" key="13">
    <source>
        <dbReference type="Proteomes" id="UP000546464"/>
    </source>
</evidence>
<evidence type="ECO:0000256" key="6">
    <source>
        <dbReference type="ARBA" id="ARBA00023209"/>
    </source>
</evidence>
<dbReference type="EMBL" id="JACHVB010000012">
    <property type="protein sequence ID" value="MBC2593103.1"/>
    <property type="molecule type" value="Genomic_DNA"/>
</dbReference>
<dbReference type="SUPFAM" id="SSF53659">
    <property type="entry name" value="Isocitrate/Isopropylmalate dehydrogenase-like"/>
    <property type="match status" value="1"/>
</dbReference>
<dbReference type="GO" id="GO:0004601">
    <property type="term" value="F:peroxidase activity"/>
    <property type="evidence" value="ECO:0007669"/>
    <property type="project" value="InterPro"/>
</dbReference>
<reference evidence="12 13" key="1">
    <citation type="submission" date="2020-07" db="EMBL/GenBank/DDBJ databases">
        <authorList>
            <person name="Feng X."/>
        </authorList>
    </citation>
    <scope>NUCLEOTIDE SEQUENCE [LARGE SCALE GENOMIC DNA]</scope>
    <source>
        <strain evidence="12 13">JCM31066</strain>
    </source>
</reference>
<evidence type="ECO:0000256" key="10">
    <source>
        <dbReference type="HAMAP-Rule" id="MF_00019"/>
    </source>
</evidence>
<evidence type="ECO:0000256" key="5">
    <source>
        <dbReference type="ARBA" id="ARBA00023098"/>
    </source>
</evidence>
<evidence type="ECO:0000256" key="9">
    <source>
        <dbReference type="ARBA" id="ARBA00046608"/>
    </source>
</evidence>
<dbReference type="EC" id="2.3.1.274" evidence="8 10"/>
<comment type="pathway">
    <text evidence="10">Lipid metabolism; phospholipid metabolism.</text>
</comment>
<comment type="subunit">
    <text evidence="9 10">Homodimer. Probably interacts with PlsY.</text>
</comment>
<dbReference type="Proteomes" id="UP000546464">
    <property type="component" value="Unassembled WGS sequence"/>
</dbReference>
<dbReference type="PANTHER" id="PTHR30100:SF1">
    <property type="entry name" value="PHOSPHATE ACYLTRANSFERASE"/>
    <property type="match status" value="1"/>
</dbReference>
<evidence type="ECO:0000313" key="12">
    <source>
        <dbReference type="EMBL" id="MBC2593103.1"/>
    </source>
</evidence>
<protein>
    <recommendedName>
        <fullName evidence="8 10">Phosphate acyltransferase</fullName>
        <ecNumber evidence="8 10">2.3.1.274</ecNumber>
    </recommendedName>
    <alternativeName>
        <fullName evidence="10">Acyl-ACP phosphotransacylase</fullName>
    </alternativeName>
    <alternativeName>
        <fullName evidence="10">Acyl-[acyl-carrier-protein]--phosphate acyltransferase</fullName>
    </alternativeName>
    <alternativeName>
        <fullName evidence="10">Phosphate-acyl-ACP acyltransferase</fullName>
    </alternativeName>
</protein>
<dbReference type="GO" id="GO:0006633">
    <property type="term" value="P:fatty acid biosynthetic process"/>
    <property type="evidence" value="ECO:0007669"/>
    <property type="project" value="UniProtKB-UniRule"/>
</dbReference>
<accession>A0A842H9A3</accession>
<organism evidence="12 13">
    <name type="scientific">Ruficoccus amylovorans</name>
    <dbReference type="NCBI Taxonomy" id="1804625"/>
    <lineage>
        <taxon>Bacteria</taxon>
        <taxon>Pseudomonadati</taxon>
        <taxon>Verrucomicrobiota</taxon>
        <taxon>Opitutia</taxon>
        <taxon>Puniceicoccales</taxon>
        <taxon>Cerasicoccaceae</taxon>
        <taxon>Ruficoccus</taxon>
    </lineage>
</organism>
<dbReference type="GO" id="GO:0005737">
    <property type="term" value="C:cytoplasm"/>
    <property type="evidence" value="ECO:0007669"/>
    <property type="project" value="UniProtKB-SubCell"/>
</dbReference>
<evidence type="ECO:0000256" key="4">
    <source>
        <dbReference type="ARBA" id="ARBA00022679"/>
    </source>
</evidence>
<comment type="subcellular location">
    <subcellularLocation>
        <location evidence="10">Cytoplasm</location>
    </subcellularLocation>
    <text evidence="10">Associated with the membrane possibly through PlsY.</text>
</comment>
<evidence type="ECO:0000259" key="11">
    <source>
        <dbReference type="PROSITE" id="PS50873"/>
    </source>
</evidence>
<dbReference type="HAMAP" id="MF_00019">
    <property type="entry name" value="PlsX"/>
    <property type="match status" value="1"/>
</dbReference>
<sequence length="360" mass="38301">MVEKTCGATVAVDAMGGDLGPSEVVAAIRLGLGSPDWTKLHKIILTGRQEELLPLLREAGLENHPKVVLEHAPDVISMDEKPKAAFRRKEASLLRVIDLVRTGQADGAVSCGNTGALMFSSTLILKKMSGVERPALPAVIPSRNHHFILLDAGAQPETTSRQLVHNAILGEAYARAIFPIAKPRVGLLTIGTEEGKGTARIAEAHDLLKQLKGEINYIGLIEGFDTFRSVADVVVCDGFTGNILLKTLEACLVTLKDVLKEEITANPIRKIGALLNKGAFASIKRTFSPEHYAGAPLLGLNGLVVKAHGSSNREFIKSAVRIACDALEHDMNAHIGDTIEKANALAKSAPVTPAGVEFSG</sequence>
<keyword evidence="3 10" id="KW-0444">Lipid biosynthesis</keyword>
<feature type="domain" description="Plant heme peroxidase family profile" evidence="11">
    <location>
        <begin position="1"/>
        <end position="328"/>
    </location>
</feature>
<dbReference type="InterPro" id="IPR003664">
    <property type="entry name" value="FA_synthesis"/>
</dbReference>
<gene>
    <name evidence="10 12" type="primary">plsX</name>
    <name evidence="12" type="ORF">H5P28_02400</name>
</gene>
<keyword evidence="12" id="KW-0012">Acyltransferase</keyword>
<keyword evidence="7 10" id="KW-1208">Phospholipid metabolism</keyword>
<dbReference type="InterPro" id="IPR012281">
    <property type="entry name" value="Phospholipid_synth_PlsX-like"/>
</dbReference>
<comment type="similarity">
    <text evidence="10">Belongs to the PlsX family.</text>
</comment>
<comment type="function">
    <text evidence="10">Catalyzes the reversible formation of acyl-phosphate (acyl-PO(4)) from acyl-[acyl-carrier-protein] (acyl-ACP). This enzyme utilizes acyl-ACP as fatty acyl donor, but not acyl-CoA.</text>
</comment>
<proteinExistence type="inferred from homology"/>
<dbReference type="NCBIfam" id="TIGR00182">
    <property type="entry name" value="plsX"/>
    <property type="match status" value="1"/>
</dbReference>
<dbReference type="GO" id="GO:0008654">
    <property type="term" value="P:phospholipid biosynthetic process"/>
    <property type="evidence" value="ECO:0007669"/>
    <property type="project" value="UniProtKB-KW"/>
</dbReference>
<evidence type="ECO:0000256" key="1">
    <source>
        <dbReference type="ARBA" id="ARBA00001232"/>
    </source>
</evidence>
<dbReference type="AlphaFoldDB" id="A0A842H9A3"/>
<dbReference type="PIRSF" id="PIRSF002465">
    <property type="entry name" value="Phsphlp_syn_PlsX"/>
    <property type="match status" value="1"/>
</dbReference>
<comment type="caution">
    <text evidence="12">The sequence shown here is derived from an EMBL/GenBank/DDBJ whole genome shotgun (WGS) entry which is preliminary data.</text>
</comment>
<dbReference type="UniPathway" id="UPA00085"/>
<keyword evidence="5 10" id="KW-0443">Lipid metabolism</keyword>
<dbReference type="GO" id="GO:0020037">
    <property type="term" value="F:heme binding"/>
    <property type="evidence" value="ECO:0007669"/>
    <property type="project" value="InterPro"/>
</dbReference>
<dbReference type="Pfam" id="PF02504">
    <property type="entry name" value="FA_synthesis"/>
    <property type="match status" value="1"/>
</dbReference>
<dbReference type="GO" id="GO:0043811">
    <property type="term" value="F:phosphate:acyl-[acyl carrier protein] acyltransferase activity"/>
    <property type="evidence" value="ECO:0007669"/>
    <property type="project" value="UniProtKB-UniRule"/>
</dbReference>
<dbReference type="GO" id="GO:0006979">
    <property type="term" value="P:response to oxidative stress"/>
    <property type="evidence" value="ECO:0007669"/>
    <property type="project" value="InterPro"/>
</dbReference>
<keyword evidence="4 10" id="KW-0808">Transferase</keyword>
<keyword evidence="13" id="KW-1185">Reference proteome</keyword>
<dbReference type="Gene3D" id="3.40.718.10">
    <property type="entry name" value="Isopropylmalate Dehydrogenase"/>
    <property type="match status" value="1"/>
</dbReference>
<name>A0A842H9A3_9BACT</name>
<dbReference type="PANTHER" id="PTHR30100">
    <property type="entry name" value="FATTY ACID/PHOSPHOLIPID SYNTHESIS PROTEIN PLSX"/>
    <property type="match status" value="1"/>
</dbReference>
<evidence type="ECO:0000256" key="2">
    <source>
        <dbReference type="ARBA" id="ARBA00022490"/>
    </source>
</evidence>
<dbReference type="PROSITE" id="PS50873">
    <property type="entry name" value="PEROXIDASE_4"/>
    <property type="match status" value="1"/>
</dbReference>
<keyword evidence="2 10" id="KW-0963">Cytoplasm</keyword>
<evidence type="ECO:0000256" key="7">
    <source>
        <dbReference type="ARBA" id="ARBA00023264"/>
    </source>
</evidence>
<comment type="catalytic activity">
    <reaction evidence="1 10">
        <text>a fatty acyl-[ACP] + phosphate = an acyl phosphate + holo-[ACP]</text>
        <dbReference type="Rhea" id="RHEA:42292"/>
        <dbReference type="Rhea" id="RHEA-COMP:9685"/>
        <dbReference type="Rhea" id="RHEA-COMP:14125"/>
        <dbReference type="ChEBI" id="CHEBI:43474"/>
        <dbReference type="ChEBI" id="CHEBI:59918"/>
        <dbReference type="ChEBI" id="CHEBI:64479"/>
        <dbReference type="ChEBI" id="CHEBI:138651"/>
        <dbReference type="EC" id="2.3.1.274"/>
    </reaction>
</comment>
<dbReference type="RefSeq" id="WP_185674100.1">
    <property type="nucleotide sequence ID" value="NZ_JACHVB010000012.1"/>
</dbReference>
<evidence type="ECO:0000256" key="3">
    <source>
        <dbReference type="ARBA" id="ARBA00022516"/>
    </source>
</evidence>